<reference evidence="2 3" key="1">
    <citation type="submission" date="2018-11" db="EMBL/GenBank/DDBJ databases">
        <title>Tabrizicola sp. isolated from sediment of alpine lake.</title>
        <authorList>
            <person name="Liu Z."/>
        </authorList>
    </citation>
    <scope>NUCLEOTIDE SEQUENCE [LARGE SCALE GENOMIC DNA]</scope>
    <source>
        <strain evidence="2 3">DRYC-M-16</strain>
    </source>
</reference>
<accession>A0ABY2KRM8</accession>
<evidence type="ECO:0000313" key="3">
    <source>
        <dbReference type="Proteomes" id="UP000297741"/>
    </source>
</evidence>
<dbReference type="InterPro" id="IPR031571">
    <property type="entry name" value="RcpC_dom"/>
</dbReference>
<proteinExistence type="predicted"/>
<comment type="caution">
    <text evidence="2">The sequence shown here is derived from an EMBL/GenBank/DDBJ whole genome shotgun (WGS) entry which is preliminary data.</text>
</comment>
<sequence>MRGMFGLVLIAGVALAGSAVYLAKGYIGQTQTQLEQERALRAKVGPIVQVYVVTKTKNYGEELTAEDVQLVYWPQNSLPKGVFSEEAKLFPAGGKDRRYILRPMDRFEPILATKVTEPGQGAGLTGQIAKGMRAFAIKVDVASGVSGFVQPGDRVDVYWTGAVDGTGGELTRLIESSTRIIAVDQQADANAGAVVARTVTVLATPSQVARLAQAQATGRLALSLVGSGDDSISETIEVNSRELLDIQKKEVVQIEAAKVCTVIQRNGSERVEVPIPCTN</sequence>
<protein>
    <submittedName>
        <fullName evidence="2">Flp pilus assembly protein CpaB</fullName>
    </submittedName>
</protein>
<feature type="domain" description="Flp pilus assembly protein RcpC/CpaB" evidence="1">
    <location>
        <begin position="123"/>
        <end position="224"/>
    </location>
</feature>
<dbReference type="InterPro" id="IPR017592">
    <property type="entry name" value="Pilus_assmbl_Flp-typ_CpaB"/>
</dbReference>
<dbReference type="Pfam" id="PF16976">
    <property type="entry name" value="RcpC"/>
    <property type="match status" value="1"/>
</dbReference>
<name>A0ABY2KRM8_9RHOB</name>
<evidence type="ECO:0000313" key="2">
    <source>
        <dbReference type="EMBL" id="TGD44211.1"/>
    </source>
</evidence>
<keyword evidence="3" id="KW-1185">Reference proteome</keyword>
<organism evidence="2 3">
    <name type="scientific">Pseudotabrizicola sediminis</name>
    <dbReference type="NCBI Taxonomy" id="2486418"/>
    <lineage>
        <taxon>Bacteria</taxon>
        <taxon>Pseudomonadati</taxon>
        <taxon>Pseudomonadota</taxon>
        <taxon>Alphaproteobacteria</taxon>
        <taxon>Rhodobacterales</taxon>
        <taxon>Paracoccaceae</taxon>
        <taxon>Pseudotabrizicola</taxon>
    </lineage>
</organism>
<dbReference type="Proteomes" id="UP000297741">
    <property type="component" value="Unassembled WGS sequence"/>
</dbReference>
<dbReference type="EMBL" id="RPEM01000003">
    <property type="protein sequence ID" value="TGD44211.1"/>
    <property type="molecule type" value="Genomic_DNA"/>
</dbReference>
<dbReference type="CDD" id="cd11614">
    <property type="entry name" value="SAF_CpaB_FlgA_like"/>
    <property type="match status" value="1"/>
</dbReference>
<dbReference type="NCBIfam" id="TIGR03177">
    <property type="entry name" value="pilus_cpaB"/>
    <property type="match status" value="1"/>
</dbReference>
<evidence type="ECO:0000259" key="1">
    <source>
        <dbReference type="Pfam" id="PF16976"/>
    </source>
</evidence>
<dbReference type="RefSeq" id="WP_135429478.1">
    <property type="nucleotide sequence ID" value="NZ_RPEM01000003.1"/>
</dbReference>
<gene>
    <name evidence="2" type="primary">cpaB</name>
    <name evidence="2" type="ORF">EEB11_05825</name>
</gene>